<evidence type="ECO:0000259" key="1">
    <source>
        <dbReference type="Pfam" id="PF03184"/>
    </source>
</evidence>
<organism evidence="2 3">
    <name type="scientific">Elysia marginata</name>
    <dbReference type="NCBI Taxonomy" id="1093978"/>
    <lineage>
        <taxon>Eukaryota</taxon>
        <taxon>Metazoa</taxon>
        <taxon>Spiralia</taxon>
        <taxon>Lophotrochozoa</taxon>
        <taxon>Mollusca</taxon>
        <taxon>Gastropoda</taxon>
        <taxon>Heterobranchia</taxon>
        <taxon>Euthyneura</taxon>
        <taxon>Panpulmonata</taxon>
        <taxon>Sacoglossa</taxon>
        <taxon>Placobranchoidea</taxon>
        <taxon>Plakobranchidae</taxon>
        <taxon>Elysia</taxon>
    </lineage>
</organism>
<dbReference type="GO" id="GO:0005634">
    <property type="term" value="C:nucleus"/>
    <property type="evidence" value="ECO:0007669"/>
    <property type="project" value="TreeGrafter"/>
</dbReference>
<comment type="caution">
    <text evidence="2">The sequence shown here is derived from an EMBL/GenBank/DDBJ whole genome shotgun (WGS) entry which is preliminary data.</text>
</comment>
<dbReference type="EMBL" id="BMAT01012569">
    <property type="protein sequence ID" value="GFR94719.1"/>
    <property type="molecule type" value="Genomic_DNA"/>
</dbReference>
<name>A0AAV4HAZ0_9GAST</name>
<reference evidence="2 3" key="1">
    <citation type="journal article" date="2021" name="Elife">
        <title>Chloroplast acquisition without the gene transfer in kleptoplastic sea slugs, Plakobranchus ocellatus.</title>
        <authorList>
            <person name="Maeda T."/>
            <person name="Takahashi S."/>
            <person name="Yoshida T."/>
            <person name="Shimamura S."/>
            <person name="Takaki Y."/>
            <person name="Nagai Y."/>
            <person name="Toyoda A."/>
            <person name="Suzuki Y."/>
            <person name="Arimoto A."/>
            <person name="Ishii H."/>
            <person name="Satoh N."/>
            <person name="Nishiyama T."/>
            <person name="Hasebe M."/>
            <person name="Maruyama T."/>
            <person name="Minagawa J."/>
            <person name="Obokata J."/>
            <person name="Shigenobu S."/>
        </authorList>
    </citation>
    <scope>NUCLEOTIDE SEQUENCE [LARGE SCALE GENOMIC DNA]</scope>
</reference>
<sequence length="146" mass="16493">MDGSEKLPLLMIGKFGQPRCFKGINTLPVTYRHNKKAWMTSSLFKEWVQKHDRRFLMQGRSVALVLDNCSAHPQVISGLRAITMFFLPPNTTSRLQPCDQGIIKNFKTIYRKLVLQKFISSFDVTGSTDTHLKMSLLDASVMAAAS</sequence>
<proteinExistence type="predicted"/>
<dbReference type="PANTHER" id="PTHR19303:SF73">
    <property type="entry name" value="PROTEIN PDC2"/>
    <property type="match status" value="1"/>
</dbReference>
<dbReference type="GO" id="GO:0003677">
    <property type="term" value="F:DNA binding"/>
    <property type="evidence" value="ECO:0007669"/>
    <property type="project" value="TreeGrafter"/>
</dbReference>
<keyword evidence="3" id="KW-1185">Reference proteome</keyword>
<feature type="domain" description="DDE-1" evidence="1">
    <location>
        <begin position="2"/>
        <end position="138"/>
    </location>
</feature>
<protein>
    <submittedName>
        <fullName evidence="2">Tigger transposable element-derived protein 4</fullName>
    </submittedName>
</protein>
<dbReference type="Proteomes" id="UP000762676">
    <property type="component" value="Unassembled WGS sequence"/>
</dbReference>
<dbReference type="Pfam" id="PF03184">
    <property type="entry name" value="DDE_1"/>
    <property type="match status" value="1"/>
</dbReference>
<dbReference type="InterPro" id="IPR004875">
    <property type="entry name" value="DDE_SF_endonuclease_dom"/>
</dbReference>
<dbReference type="PANTHER" id="PTHR19303">
    <property type="entry name" value="TRANSPOSON"/>
    <property type="match status" value="1"/>
</dbReference>
<accession>A0AAV4HAZ0</accession>
<gene>
    <name evidence="2" type="ORF">ElyMa_006256500</name>
</gene>
<dbReference type="InterPro" id="IPR050863">
    <property type="entry name" value="CenT-Element_Derived"/>
</dbReference>
<evidence type="ECO:0000313" key="3">
    <source>
        <dbReference type="Proteomes" id="UP000762676"/>
    </source>
</evidence>
<dbReference type="AlphaFoldDB" id="A0AAV4HAZ0"/>
<evidence type="ECO:0000313" key="2">
    <source>
        <dbReference type="EMBL" id="GFR94719.1"/>
    </source>
</evidence>